<name>A0A7R8YME5_HERIL</name>
<evidence type="ECO:0000313" key="2">
    <source>
        <dbReference type="Proteomes" id="UP000594454"/>
    </source>
</evidence>
<dbReference type="EMBL" id="LR899009">
    <property type="protein sequence ID" value="CAD7078546.1"/>
    <property type="molecule type" value="Genomic_DNA"/>
</dbReference>
<sequence>MYKKVVNITLTKAVKCKRKQFPWVPAYAITIHKSQGGTFNVIVYKYSPKQPQQLVYLAKSWITNMDGLHIITGKDAPFIFKHNRDGNDSQTTLDIHNAYVRLRGHALQTITKKAAKFRDDASNAGQTIVTNLNF</sequence>
<reference evidence="1 2" key="1">
    <citation type="submission" date="2020-11" db="EMBL/GenBank/DDBJ databases">
        <authorList>
            <person name="Wallbank WR R."/>
            <person name="Pardo Diaz C."/>
            <person name="Kozak K."/>
            <person name="Martin S."/>
            <person name="Jiggins C."/>
            <person name="Moest M."/>
            <person name="Warren A I."/>
            <person name="Generalovic N T."/>
            <person name="Byers J.R.P. K."/>
            <person name="Montejo-Kovacevich G."/>
            <person name="Yen C E."/>
        </authorList>
    </citation>
    <scope>NUCLEOTIDE SEQUENCE [LARGE SCALE GENOMIC DNA]</scope>
</reference>
<dbReference type="InterPro" id="IPR027417">
    <property type="entry name" value="P-loop_NTPase"/>
</dbReference>
<dbReference type="SUPFAM" id="SSF52540">
    <property type="entry name" value="P-loop containing nucleoside triphosphate hydrolases"/>
    <property type="match status" value="1"/>
</dbReference>
<dbReference type="Proteomes" id="UP000594454">
    <property type="component" value="Chromosome 1"/>
</dbReference>
<evidence type="ECO:0000313" key="1">
    <source>
        <dbReference type="EMBL" id="CAD7078546.1"/>
    </source>
</evidence>
<proteinExistence type="predicted"/>
<dbReference type="AlphaFoldDB" id="A0A7R8YME5"/>
<organism evidence="1 2">
    <name type="scientific">Hermetia illucens</name>
    <name type="common">Black soldier fly</name>
    <dbReference type="NCBI Taxonomy" id="343691"/>
    <lineage>
        <taxon>Eukaryota</taxon>
        <taxon>Metazoa</taxon>
        <taxon>Ecdysozoa</taxon>
        <taxon>Arthropoda</taxon>
        <taxon>Hexapoda</taxon>
        <taxon>Insecta</taxon>
        <taxon>Pterygota</taxon>
        <taxon>Neoptera</taxon>
        <taxon>Endopterygota</taxon>
        <taxon>Diptera</taxon>
        <taxon>Brachycera</taxon>
        <taxon>Stratiomyomorpha</taxon>
        <taxon>Stratiomyidae</taxon>
        <taxon>Hermetiinae</taxon>
        <taxon>Hermetia</taxon>
    </lineage>
</organism>
<keyword evidence="2" id="KW-1185">Reference proteome</keyword>
<accession>A0A7R8YME5</accession>
<evidence type="ECO:0008006" key="3">
    <source>
        <dbReference type="Google" id="ProtNLM"/>
    </source>
</evidence>
<dbReference type="InParanoid" id="A0A7R8YME5"/>
<gene>
    <name evidence="1" type="ORF">HERILL_LOCUS1807</name>
</gene>
<protein>
    <recommendedName>
        <fullName evidence="3">UvrD-like helicase C-terminal domain-containing protein</fullName>
    </recommendedName>
</protein>